<dbReference type="Proteomes" id="UP001049176">
    <property type="component" value="Chromosome 3"/>
</dbReference>
<evidence type="ECO:0000313" key="2">
    <source>
        <dbReference type="EMBL" id="KAG7095837.1"/>
    </source>
</evidence>
<dbReference type="PROSITE" id="PS50097">
    <property type="entry name" value="BTB"/>
    <property type="match status" value="1"/>
</dbReference>
<dbReference type="Gene3D" id="3.30.710.10">
    <property type="entry name" value="Potassium Channel Kv1.1, Chain A"/>
    <property type="match status" value="1"/>
</dbReference>
<dbReference type="SMART" id="SM00225">
    <property type="entry name" value="BTB"/>
    <property type="match status" value="1"/>
</dbReference>
<reference evidence="2" key="1">
    <citation type="journal article" date="2021" name="Genome Biol. Evol.">
        <title>The assembled and annotated genome of the fairy-ring fungus Marasmius oreades.</title>
        <authorList>
            <person name="Hiltunen M."/>
            <person name="Ament-Velasquez S.L."/>
            <person name="Johannesson H."/>
        </authorList>
    </citation>
    <scope>NUCLEOTIDE SEQUENCE</scope>
    <source>
        <strain evidence="2">03SP1</strain>
    </source>
</reference>
<dbReference type="KEGG" id="more:E1B28_006532"/>
<protein>
    <recommendedName>
        <fullName evidence="1">BTB domain-containing protein</fullName>
    </recommendedName>
</protein>
<dbReference type="GeneID" id="66075608"/>
<dbReference type="Pfam" id="PF00651">
    <property type="entry name" value="BTB"/>
    <property type="match status" value="1"/>
</dbReference>
<feature type="domain" description="BTB" evidence="1">
    <location>
        <begin position="54"/>
        <end position="127"/>
    </location>
</feature>
<gene>
    <name evidence="2" type="ORF">E1B28_006532</name>
</gene>
<keyword evidence="3" id="KW-1185">Reference proteome</keyword>
<proteinExistence type="predicted"/>
<accession>A0A9P7UVD7</accession>
<dbReference type="EMBL" id="CM032183">
    <property type="protein sequence ID" value="KAG7095837.1"/>
    <property type="molecule type" value="Genomic_DNA"/>
</dbReference>
<evidence type="ECO:0000259" key="1">
    <source>
        <dbReference type="PROSITE" id="PS50097"/>
    </source>
</evidence>
<dbReference type="InterPro" id="IPR011333">
    <property type="entry name" value="SKP1/BTB/POZ_sf"/>
</dbReference>
<sequence>MELGGAPRSPSPSAPSIHSKLKFDCDLDVDKASLTTPETLPVHDRHSTYYIDEQMSIFLVENCLFRVHRHFLRNESVVFDSMFSCPPPAYGEEGQSDENPIVLPSVTRNEFVALMDYFYKGTFFKSQPGHSTSLQEYIDLLSISTRYECAGARDKAIRGIDKFPPNPIRNLVLSEKYSVPQWFMPAYIELCKREKPLKKDEAICIGLEKTLLIAEARENLRSSAESRQMLVSSGHWDKWPPSMFDNSRVERYIGDAANSICDIQARKKVPKKGGKIST</sequence>
<evidence type="ECO:0000313" key="3">
    <source>
        <dbReference type="Proteomes" id="UP001049176"/>
    </source>
</evidence>
<dbReference type="OrthoDB" id="3223751at2759"/>
<dbReference type="SUPFAM" id="SSF54695">
    <property type="entry name" value="POZ domain"/>
    <property type="match status" value="1"/>
</dbReference>
<comment type="caution">
    <text evidence="2">The sequence shown here is derived from an EMBL/GenBank/DDBJ whole genome shotgun (WGS) entry which is preliminary data.</text>
</comment>
<name>A0A9P7UVD7_9AGAR</name>
<dbReference type="RefSeq" id="XP_043012307.1">
    <property type="nucleotide sequence ID" value="XM_043151214.1"/>
</dbReference>
<dbReference type="CDD" id="cd18186">
    <property type="entry name" value="BTB_POZ_ZBTB_KLHL-like"/>
    <property type="match status" value="1"/>
</dbReference>
<dbReference type="InterPro" id="IPR000210">
    <property type="entry name" value="BTB/POZ_dom"/>
</dbReference>
<dbReference type="AlphaFoldDB" id="A0A9P7UVD7"/>
<organism evidence="2 3">
    <name type="scientific">Marasmius oreades</name>
    <name type="common">fairy-ring Marasmius</name>
    <dbReference type="NCBI Taxonomy" id="181124"/>
    <lineage>
        <taxon>Eukaryota</taxon>
        <taxon>Fungi</taxon>
        <taxon>Dikarya</taxon>
        <taxon>Basidiomycota</taxon>
        <taxon>Agaricomycotina</taxon>
        <taxon>Agaricomycetes</taxon>
        <taxon>Agaricomycetidae</taxon>
        <taxon>Agaricales</taxon>
        <taxon>Marasmiineae</taxon>
        <taxon>Marasmiaceae</taxon>
        <taxon>Marasmius</taxon>
    </lineage>
</organism>